<dbReference type="Proteomes" id="UP000249620">
    <property type="component" value="Unassembled WGS sequence"/>
</dbReference>
<dbReference type="PANTHER" id="PTHR12526:SF630">
    <property type="entry name" value="GLYCOSYLTRANSFERASE"/>
    <property type="match status" value="1"/>
</dbReference>
<dbReference type="AlphaFoldDB" id="A0A327YS41"/>
<evidence type="ECO:0000313" key="2">
    <source>
        <dbReference type="Proteomes" id="UP000249620"/>
    </source>
</evidence>
<protein>
    <submittedName>
        <fullName evidence="1">Glycosyl transferase family 1</fullName>
    </submittedName>
</protein>
<dbReference type="PANTHER" id="PTHR12526">
    <property type="entry name" value="GLYCOSYLTRANSFERASE"/>
    <property type="match status" value="1"/>
</dbReference>
<keyword evidence="1" id="KW-0808">Transferase</keyword>
<comment type="caution">
    <text evidence="1">The sequence shown here is derived from an EMBL/GenBank/DDBJ whole genome shotgun (WGS) entry which is preliminary data.</text>
</comment>
<proteinExistence type="predicted"/>
<dbReference type="RefSeq" id="WP_111566776.1">
    <property type="nucleotide sequence ID" value="NZ_QLMI01000004.1"/>
</dbReference>
<reference evidence="1 2" key="1">
    <citation type="submission" date="2018-06" db="EMBL/GenBank/DDBJ databases">
        <title>Genomic Encyclopedia of Type Strains, Phase III (KMG-III): the genomes of soil and plant-associated and newly described type strains.</title>
        <authorList>
            <person name="Whitman W."/>
        </authorList>
    </citation>
    <scope>NUCLEOTIDE SEQUENCE [LARGE SCALE GENOMIC DNA]</scope>
    <source>
        <strain evidence="1 2">CGMCC 1.12398</strain>
    </source>
</reference>
<sequence>MKKSIVFVSNSLPTFDKDSGANRLKEIIEEFLNCDFKCYFLKNDTDSSSKYWNYFSEIGVTIVNISEVEKIQSLENVNYVWFNGPNSFKKNLNFVCQHLPKSKIIYDMVDVHFLRYKRSLLLNPFKISDYKRYFKYKKIETKLIKKASIVVAISEKEKELISKYVSPEKVITISNIHYPKVSKTEIPTFNQRKNILFIGSKHTPNIDAIYFLYNEIMPKVWKINKEIKVQIIGDVIEEIKGISHPMFEFLGYVPNVTSYFLNSKLMVAPLRYGAGVKGKIGQAFEYYLPVITTDIGAEGMNLTNNNHAIITNDSTEFANKIIELYENEELWQKLSNASEDSLKPFSKEHLRNVIQSI</sequence>
<gene>
    <name evidence="1" type="ORF">B0I03_10467</name>
</gene>
<accession>A0A327YS41</accession>
<dbReference type="OrthoDB" id="9807209at2"/>
<dbReference type="SUPFAM" id="SSF53756">
    <property type="entry name" value="UDP-Glycosyltransferase/glycogen phosphorylase"/>
    <property type="match status" value="1"/>
</dbReference>
<name>A0A327YS41_9FLAO</name>
<dbReference type="Gene3D" id="3.40.50.2000">
    <property type="entry name" value="Glycogen Phosphorylase B"/>
    <property type="match status" value="2"/>
</dbReference>
<keyword evidence="2" id="KW-1185">Reference proteome</keyword>
<dbReference type="EMBL" id="QLMI01000004">
    <property type="protein sequence ID" value="RAK22545.1"/>
    <property type="molecule type" value="Genomic_DNA"/>
</dbReference>
<dbReference type="GO" id="GO:0016740">
    <property type="term" value="F:transferase activity"/>
    <property type="evidence" value="ECO:0007669"/>
    <property type="project" value="UniProtKB-KW"/>
</dbReference>
<evidence type="ECO:0000313" key="1">
    <source>
        <dbReference type="EMBL" id="RAK22545.1"/>
    </source>
</evidence>
<organism evidence="1 2">
    <name type="scientific">Flavobacterium aquaticum</name>
    <dbReference type="NCBI Taxonomy" id="1236486"/>
    <lineage>
        <taxon>Bacteria</taxon>
        <taxon>Pseudomonadati</taxon>
        <taxon>Bacteroidota</taxon>
        <taxon>Flavobacteriia</taxon>
        <taxon>Flavobacteriales</taxon>
        <taxon>Flavobacteriaceae</taxon>
        <taxon>Flavobacterium</taxon>
    </lineage>
</organism>
<dbReference type="Pfam" id="PF13692">
    <property type="entry name" value="Glyco_trans_1_4"/>
    <property type="match status" value="1"/>
</dbReference>